<dbReference type="EMBL" id="JAOYFB010000001">
    <property type="protein sequence ID" value="KAK4002881.1"/>
    <property type="molecule type" value="Genomic_DNA"/>
</dbReference>
<name>A0ABQ9YQI4_9CRUS</name>
<evidence type="ECO:0000313" key="2">
    <source>
        <dbReference type="EMBL" id="KAK4002881.1"/>
    </source>
</evidence>
<proteinExistence type="predicted"/>
<sequence>MVDGVSASVPLNEGSKLSELLSIGEDSVPTDLTVSVSVPSQDQEISEISLIVDGEKKSQQEQYYQEVVKRLRIELQLQKLSVSKKDVETERILADKQQEIELLKQHVNLSHRENETLKKENNSLSQNIVDLQTKNLRLLSENQVLEEVTAKTKEIVNELEKRITELTVKHQRALNFIEKDDEITFDEFERLRANQNVLLVKSQTLDRENESLRKSAEKWKKKFTKLRDQYENRLQDEVGKLRQSLQRQIQMLRSSGKEALESKLLETEQRRDKAMKEINYWRNMSEKLKSKIRESEVNEDKRRLQLEEVESKKNELVQHLSIIASTKSRLEKELNENKRKSEASIENLKQDISEHEKRTQQYQLRIESLTKSLNEYEEAFLAIYGVDEQSNRWPPLLKIQSQHISRISRRVTQLETENSILQKQQNVLAKKIHQLENELESKDKMLSQIQERAPETVGLFRDKDTLLRELRSQINRKDLQLMEYACQVERLKRTRNQLASDLEEVLRDRTALEDVKNMLKQQKSVENED</sequence>
<comment type="caution">
    <text evidence="2">The sequence shown here is derived from an EMBL/GenBank/DDBJ whole genome shotgun (WGS) entry which is preliminary data.</text>
</comment>
<evidence type="ECO:0000313" key="3">
    <source>
        <dbReference type="Proteomes" id="UP001234178"/>
    </source>
</evidence>
<reference evidence="2 3" key="1">
    <citation type="journal article" date="2023" name="Nucleic Acids Res.">
        <title>The hologenome of Daphnia magna reveals possible DNA methylation and microbiome-mediated evolution of the host genome.</title>
        <authorList>
            <person name="Chaturvedi A."/>
            <person name="Li X."/>
            <person name="Dhandapani V."/>
            <person name="Marshall H."/>
            <person name="Kissane S."/>
            <person name="Cuenca-Cambronero M."/>
            <person name="Asole G."/>
            <person name="Calvet F."/>
            <person name="Ruiz-Romero M."/>
            <person name="Marangio P."/>
            <person name="Guigo R."/>
            <person name="Rago D."/>
            <person name="Mirbahai L."/>
            <person name="Eastwood N."/>
            <person name="Colbourne J.K."/>
            <person name="Zhou J."/>
            <person name="Mallon E."/>
            <person name="Orsini L."/>
        </authorList>
    </citation>
    <scope>NUCLEOTIDE SEQUENCE [LARGE SCALE GENOMIC DNA]</scope>
    <source>
        <strain evidence="2">LRV0_1</strain>
    </source>
</reference>
<feature type="coiled-coil region" evidence="1">
    <location>
        <begin position="327"/>
        <end position="379"/>
    </location>
</feature>
<evidence type="ECO:0000256" key="1">
    <source>
        <dbReference type="SAM" id="Coils"/>
    </source>
</evidence>
<feature type="coiled-coil region" evidence="1">
    <location>
        <begin position="107"/>
        <end position="162"/>
    </location>
</feature>
<keyword evidence="1" id="KW-0175">Coiled coil</keyword>
<gene>
    <name evidence="2" type="ORF">OUZ56_004675</name>
</gene>
<feature type="coiled-coil region" evidence="1">
    <location>
        <begin position="202"/>
        <end position="277"/>
    </location>
</feature>
<dbReference type="Proteomes" id="UP001234178">
    <property type="component" value="Unassembled WGS sequence"/>
</dbReference>
<protein>
    <submittedName>
        <fullName evidence="2">Uncharacterized protein</fullName>
    </submittedName>
</protein>
<feature type="coiled-coil region" evidence="1">
    <location>
        <begin position="404"/>
        <end position="522"/>
    </location>
</feature>
<organism evidence="2 3">
    <name type="scientific">Daphnia magna</name>
    <dbReference type="NCBI Taxonomy" id="35525"/>
    <lineage>
        <taxon>Eukaryota</taxon>
        <taxon>Metazoa</taxon>
        <taxon>Ecdysozoa</taxon>
        <taxon>Arthropoda</taxon>
        <taxon>Crustacea</taxon>
        <taxon>Branchiopoda</taxon>
        <taxon>Diplostraca</taxon>
        <taxon>Cladocera</taxon>
        <taxon>Anomopoda</taxon>
        <taxon>Daphniidae</taxon>
        <taxon>Daphnia</taxon>
    </lineage>
</organism>
<keyword evidence="3" id="KW-1185">Reference proteome</keyword>
<accession>A0ABQ9YQI4</accession>